<name>A0A428MUY6_9BACI</name>
<feature type="transmembrane region" description="Helical" evidence="1">
    <location>
        <begin position="29"/>
        <end position="47"/>
    </location>
</feature>
<feature type="transmembrane region" description="Helical" evidence="1">
    <location>
        <begin position="168"/>
        <end position="188"/>
    </location>
</feature>
<keyword evidence="1" id="KW-0472">Membrane</keyword>
<dbReference type="Proteomes" id="UP000275076">
    <property type="component" value="Unassembled WGS sequence"/>
</dbReference>
<proteinExistence type="predicted"/>
<keyword evidence="1" id="KW-0812">Transmembrane</keyword>
<sequence length="221" mass="25526">MFITKLIHKYRSDLGFRRTFIDTVKNFKVIRYLLILSIVPLIGLIYSTFFVNFWVMILSILLYVGIMGHAGNIRNRELLNSTYSPVDPRLKKFRTILYDLNIDSENNDDLEVLENLIREEEIILKESLKLPLSGVITQLITALLVTLLLTYSVSQMIEGSIESAYNNLVVYVSIIGFIFMLSSLIMAISSFSKSNVIREILLLIMRLKLENKIIKNNFNNH</sequence>
<dbReference type="RefSeq" id="WP_125561553.1">
    <property type="nucleotide sequence ID" value="NZ_RBVX01000046.1"/>
</dbReference>
<keyword evidence="3" id="KW-1185">Reference proteome</keyword>
<comment type="caution">
    <text evidence="2">The sequence shown here is derived from an EMBL/GenBank/DDBJ whole genome shotgun (WGS) entry which is preliminary data.</text>
</comment>
<accession>A0A428MUY6</accession>
<dbReference type="EMBL" id="RBVX01000046">
    <property type="protein sequence ID" value="RSL29963.1"/>
    <property type="molecule type" value="Genomic_DNA"/>
</dbReference>
<reference evidence="2 3" key="1">
    <citation type="submission" date="2018-10" db="EMBL/GenBank/DDBJ databases">
        <title>Draft genome sequence of Bacillus salarius IM0101, isolated from a hypersaline soil in Inner Mongolia, China.</title>
        <authorList>
            <person name="Yamprayoonswat W."/>
            <person name="Boonvisut S."/>
            <person name="Jumpathong W."/>
            <person name="Sittihan S."/>
            <person name="Ruangsuj P."/>
            <person name="Wanthongcharoen S."/>
            <person name="Thongpramul N."/>
            <person name="Pimmason S."/>
            <person name="Yu B."/>
            <person name="Yasawong M."/>
        </authorList>
    </citation>
    <scope>NUCLEOTIDE SEQUENCE [LARGE SCALE GENOMIC DNA]</scope>
    <source>
        <strain evidence="2 3">IM0101</strain>
    </source>
</reference>
<gene>
    <name evidence="2" type="ORF">D7Z54_28500</name>
</gene>
<evidence type="ECO:0000256" key="1">
    <source>
        <dbReference type="SAM" id="Phobius"/>
    </source>
</evidence>
<evidence type="ECO:0000313" key="3">
    <source>
        <dbReference type="Proteomes" id="UP000275076"/>
    </source>
</evidence>
<feature type="transmembrane region" description="Helical" evidence="1">
    <location>
        <begin position="53"/>
        <end position="71"/>
    </location>
</feature>
<protein>
    <submittedName>
        <fullName evidence="2">Uncharacterized protein</fullName>
    </submittedName>
</protein>
<dbReference type="AlphaFoldDB" id="A0A428MUY6"/>
<evidence type="ECO:0000313" key="2">
    <source>
        <dbReference type="EMBL" id="RSL29963.1"/>
    </source>
</evidence>
<organism evidence="2 3">
    <name type="scientific">Salibacterium salarium</name>
    <dbReference type="NCBI Taxonomy" id="284579"/>
    <lineage>
        <taxon>Bacteria</taxon>
        <taxon>Bacillati</taxon>
        <taxon>Bacillota</taxon>
        <taxon>Bacilli</taxon>
        <taxon>Bacillales</taxon>
        <taxon>Bacillaceae</taxon>
    </lineage>
</organism>
<keyword evidence="1" id="KW-1133">Transmembrane helix</keyword>
<feature type="transmembrane region" description="Helical" evidence="1">
    <location>
        <begin position="132"/>
        <end position="153"/>
    </location>
</feature>